<proteinExistence type="predicted"/>
<protein>
    <submittedName>
        <fullName evidence="2">Uncharacterized protein</fullName>
    </submittedName>
</protein>
<dbReference type="RefSeq" id="WP_038188150.1">
    <property type="nucleotide sequence ID" value="NZ_JRWP01000004.1"/>
</dbReference>
<keyword evidence="1" id="KW-0472">Membrane</keyword>
<name>A0A0A5HWX0_PHOS4</name>
<feature type="transmembrane region" description="Helical" evidence="1">
    <location>
        <begin position="29"/>
        <end position="52"/>
    </location>
</feature>
<dbReference type="EMBL" id="JRWP01000004">
    <property type="protein sequence ID" value="KGY10047.1"/>
    <property type="molecule type" value="Genomic_DNA"/>
</dbReference>
<comment type="caution">
    <text evidence="2">The sequence shown here is derived from an EMBL/GenBank/DDBJ whole genome shotgun (WGS) entry which is preliminary data.</text>
</comment>
<accession>A0A0A5HWX0</accession>
<reference evidence="2 3" key="1">
    <citation type="submission" date="2014-10" db="EMBL/GenBank/DDBJ databases">
        <title>Genome sequencing of Vibrio sinaloensis T08.</title>
        <authorList>
            <person name="Chan K.-G."/>
            <person name="Mohamad N.I."/>
        </authorList>
    </citation>
    <scope>NUCLEOTIDE SEQUENCE [LARGE SCALE GENOMIC DNA]</scope>
    <source>
        <strain evidence="2 3">T08</strain>
    </source>
</reference>
<keyword evidence="1" id="KW-1133">Transmembrane helix</keyword>
<gene>
    <name evidence="2" type="ORF">NM06_03780</name>
</gene>
<evidence type="ECO:0000313" key="3">
    <source>
        <dbReference type="Proteomes" id="UP000030451"/>
    </source>
</evidence>
<evidence type="ECO:0000313" key="2">
    <source>
        <dbReference type="EMBL" id="KGY10047.1"/>
    </source>
</evidence>
<organism evidence="2 3">
    <name type="scientific">Photobacterium sp. (strain ATCC 43367)</name>
    <dbReference type="NCBI Taxonomy" id="379097"/>
    <lineage>
        <taxon>Bacteria</taxon>
        <taxon>Pseudomonadati</taxon>
        <taxon>Pseudomonadota</taxon>
        <taxon>Gammaproteobacteria</taxon>
        <taxon>Vibrionales</taxon>
        <taxon>Vibrionaceae</taxon>
        <taxon>Vibrio</taxon>
        <taxon>Vibrio oreintalis group</taxon>
    </lineage>
</organism>
<feature type="transmembrane region" description="Helical" evidence="1">
    <location>
        <begin position="7"/>
        <end position="23"/>
    </location>
</feature>
<keyword evidence="1" id="KW-0812">Transmembrane</keyword>
<sequence length="87" mass="9630">MNSKNKAIVAAAVFGFALLMMQLEVGGVVMFIIAVMAFFTCALQSIMHFAGYKNGDAFEVYRDSENIEARALANLTKDKKECQKSRD</sequence>
<dbReference type="AlphaFoldDB" id="A0A0A5HWX0"/>
<evidence type="ECO:0000256" key="1">
    <source>
        <dbReference type="SAM" id="Phobius"/>
    </source>
</evidence>
<dbReference type="Proteomes" id="UP000030451">
    <property type="component" value="Unassembled WGS sequence"/>
</dbReference>